<dbReference type="EMBL" id="LJZR01000003">
    <property type="protein sequence ID" value="KPQ37125.1"/>
    <property type="molecule type" value="Genomic_DNA"/>
</dbReference>
<gene>
    <name evidence="2" type="ORF">HLUCCA11_04170</name>
</gene>
<evidence type="ECO:0008006" key="4">
    <source>
        <dbReference type="Google" id="ProtNLM"/>
    </source>
</evidence>
<feature type="chain" id="PRO_5006147355" description="Outer membrane protein beta-barrel domain" evidence="1">
    <location>
        <begin position="29"/>
        <end position="224"/>
    </location>
</feature>
<dbReference type="STRING" id="1666911.HLUCCA11_04170"/>
<accession>A0A0P7ZPR8</accession>
<proteinExistence type="predicted"/>
<keyword evidence="1" id="KW-0732">Signal</keyword>
<name>A0A0P7ZPR8_9CYAN</name>
<feature type="signal peptide" evidence="1">
    <location>
        <begin position="1"/>
        <end position="28"/>
    </location>
</feature>
<organism evidence="2 3">
    <name type="scientific">Phormidesmis priestleyi Ana</name>
    <dbReference type="NCBI Taxonomy" id="1666911"/>
    <lineage>
        <taxon>Bacteria</taxon>
        <taxon>Bacillati</taxon>
        <taxon>Cyanobacteriota</taxon>
        <taxon>Cyanophyceae</taxon>
        <taxon>Leptolyngbyales</taxon>
        <taxon>Leptolyngbyaceae</taxon>
        <taxon>Phormidesmis</taxon>
    </lineage>
</organism>
<dbReference type="InterPro" id="IPR011250">
    <property type="entry name" value="OMP/PagP_B-barrel"/>
</dbReference>
<evidence type="ECO:0000313" key="3">
    <source>
        <dbReference type="Proteomes" id="UP000050465"/>
    </source>
</evidence>
<dbReference type="AlphaFoldDB" id="A0A0P7ZPR8"/>
<evidence type="ECO:0000256" key="1">
    <source>
        <dbReference type="SAM" id="SignalP"/>
    </source>
</evidence>
<dbReference type="Proteomes" id="UP000050465">
    <property type="component" value="Unassembled WGS sequence"/>
</dbReference>
<sequence length="224" mass="23330">MMSANKVAGSVAAGLMMLAVGGQLPAQAQAIDTASNQYAAGTAGDLTVEGRSYSRSEASELGNANEFAEESVEIAQARRRMTGSAARGTNFVGVGANFGYVDDTSVALIGKFSVADRVSVRPVVAFGENTMVQVPFTYEFSQMGTNVGGFQVLPYAGAGGAWSNKNNNNGETDESDIRLLFVAGVDVPVSRDFTVNAQANLGVINETEFGATIGVGYNIGNLFR</sequence>
<protein>
    <recommendedName>
        <fullName evidence="4">Outer membrane protein beta-barrel domain</fullName>
    </recommendedName>
</protein>
<reference evidence="2 3" key="1">
    <citation type="submission" date="2015-09" db="EMBL/GenBank/DDBJ databases">
        <title>Identification and resolution of microdiversity through metagenomic sequencing of parallel consortia.</title>
        <authorList>
            <person name="Nelson W.C."/>
            <person name="Romine M.F."/>
            <person name="Lindemann S.R."/>
        </authorList>
    </citation>
    <scope>NUCLEOTIDE SEQUENCE [LARGE SCALE GENOMIC DNA]</scope>
    <source>
        <strain evidence="2">Ana</strain>
    </source>
</reference>
<dbReference type="SUPFAM" id="SSF56925">
    <property type="entry name" value="OMPA-like"/>
    <property type="match status" value="1"/>
</dbReference>
<evidence type="ECO:0000313" key="2">
    <source>
        <dbReference type="EMBL" id="KPQ37125.1"/>
    </source>
</evidence>
<comment type="caution">
    <text evidence="2">The sequence shown here is derived from an EMBL/GenBank/DDBJ whole genome shotgun (WGS) entry which is preliminary data.</text>
</comment>